<dbReference type="AlphaFoldDB" id="A0AAN6IJ28"/>
<evidence type="ECO:0000313" key="2">
    <source>
        <dbReference type="EMBL" id="KAI1617079.1"/>
    </source>
</evidence>
<feature type="region of interest" description="Disordered" evidence="1">
    <location>
        <begin position="234"/>
        <end position="339"/>
    </location>
</feature>
<keyword evidence="3" id="KW-1185">Reference proteome</keyword>
<feature type="compositionally biased region" description="Low complexity" evidence="1">
    <location>
        <begin position="289"/>
        <end position="299"/>
    </location>
</feature>
<sequence>MSSFTTSSSYCSPASSGRWATEGLYSDTSSDKLNYVAGDFNRSPTRSTNSIFGYPPSLLSHISPPSPRSRRQPTLRTPIVRSSLNGPWLRAAESPRRRRQSPIERPSPTPGPVPFHYRRAPSVESPYRMPSVSPLPLVESPPPLPKLKAFSRWTGLHVSALHPGPTVPPKPQHAPRLRQTFSPRCWRWSPSPPRLRVKAFPQAGPHVSIHHPGPTIPRVPEISTRLRQAFPPEVWKSMRSPPPRPRIKAFSRAGSRFPSRAVLPCPTVAPSKASPRRQPITPRQPSPPTDTSAPAPTTARQGVRRVRISGRQRLSRTGTSTTPSATSSSQGDFDPDAAFVDDSSVLESPIPDSPTVTVISSRTQPNMALDSTPGFFARCGQILDTTVTKVLGWVRSWF</sequence>
<dbReference type="EMBL" id="MU404351">
    <property type="protein sequence ID" value="KAI1617079.1"/>
    <property type="molecule type" value="Genomic_DNA"/>
</dbReference>
<reference evidence="2" key="1">
    <citation type="journal article" date="2022" name="bioRxiv">
        <title>Deciphering the potential niche of two novel black yeast fungi from a biological soil crust based on their genomes, phenotypes, and melanin regulation.</title>
        <authorList>
            <consortium name="DOE Joint Genome Institute"/>
            <person name="Carr E.C."/>
            <person name="Barton Q."/>
            <person name="Grambo S."/>
            <person name="Sullivan M."/>
            <person name="Renfro C.M."/>
            <person name="Kuo A."/>
            <person name="Pangilinan J."/>
            <person name="Lipzen A."/>
            <person name="Keymanesh K."/>
            <person name="Savage E."/>
            <person name="Barry K."/>
            <person name="Grigoriev I.V."/>
            <person name="Riekhof W.R."/>
            <person name="Harris S.S."/>
        </authorList>
    </citation>
    <scope>NUCLEOTIDE SEQUENCE</scope>
    <source>
        <strain evidence="2">JF 03-4F</strain>
    </source>
</reference>
<gene>
    <name evidence="2" type="ORF">EDD36DRAFT_415959</name>
</gene>
<feature type="compositionally biased region" description="Polar residues" evidence="1">
    <location>
        <begin position="42"/>
        <end position="51"/>
    </location>
</feature>
<organism evidence="2 3">
    <name type="scientific">Exophiala viscosa</name>
    <dbReference type="NCBI Taxonomy" id="2486360"/>
    <lineage>
        <taxon>Eukaryota</taxon>
        <taxon>Fungi</taxon>
        <taxon>Dikarya</taxon>
        <taxon>Ascomycota</taxon>
        <taxon>Pezizomycotina</taxon>
        <taxon>Eurotiomycetes</taxon>
        <taxon>Chaetothyriomycetidae</taxon>
        <taxon>Chaetothyriales</taxon>
        <taxon>Herpotrichiellaceae</taxon>
        <taxon>Exophiala</taxon>
    </lineage>
</organism>
<feature type="compositionally biased region" description="Low complexity" evidence="1">
    <location>
        <begin position="315"/>
        <end position="329"/>
    </location>
</feature>
<feature type="compositionally biased region" description="Low complexity" evidence="1">
    <location>
        <begin position="1"/>
        <end position="16"/>
    </location>
</feature>
<proteinExistence type="predicted"/>
<name>A0AAN6IJ28_9EURO</name>
<accession>A0AAN6IJ28</accession>
<dbReference type="Proteomes" id="UP001203852">
    <property type="component" value="Unassembled WGS sequence"/>
</dbReference>
<feature type="compositionally biased region" description="Basic residues" evidence="1">
    <location>
        <begin position="302"/>
        <end position="314"/>
    </location>
</feature>
<feature type="region of interest" description="Disordered" evidence="1">
    <location>
        <begin position="1"/>
        <end position="119"/>
    </location>
</feature>
<protein>
    <submittedName>
        <fullName evidence="2">Uncharacterized protein</fullName>
    </submittedName>
</protein>
<comment type="caution">
    <text evidence="2">The sequence shown here is derived from an EMBL/GenBank/DDBJ whole genome shotgun (WGS) entry which is preliminary data.</text>
</comment>
<evidence type="ECO:0000313" key="3">
    <source>
        <dbReference type="Proteomes" id="UP001203852"/>
    </source>
</evidence>
<evidence type="ECO:0000256" key="1">
    <source>
        <dbReference type="SAM" id="MobiDB-lite"/>
    </source>
</evidence>